<gene>
    <name evidence="2" type="ORF">LY89DRAFT_790099</name>
</gene>
<keyword evidence="3" id="KW-1185">Reference proteome</keyword>
<reference evidence="2 3" key="1">
    <citation type="submission" date="2015-10" db="EMBL/GenBank/DDBJ databases">
        <title>Full genome of DAOMC 229536 Phialocephala scopiformis, a fungal endophyte of spruce producing the potent anti-insectan compound rugulosin.</title>
        <authorList>
            <consortium name="DOE Joint Genome Institute"/>
            <person name="Walker A.K."/>
            <person name="Frasz S.L."/>
            <person name="Seifert K.A."/>
            <person name="Miller J.D."/>
            <person name="Mondo S.J."/>
            <person name="Labutti K."/>
            <person name="Lipzen A."/>
            <person name="Dockter R."/>
            <person name="Kennedy M."/>
            <person name="Grigoriev I.V."/>
            <person name="Spatafora J.W."/>
        </authorList>
    </citation>
    <scope>NUCLEOTIDE SEQUENCE [LARGE SCALE GENOMIC DNA]</scope>
    <source>
        <strain evidence="2 3">CBS 120377</strain>
    </source>
</reference>
<dbReference type="STRING" id="149040.A0A132B3M7"/>
<accession>A0A132B3M7</accession>
<dbReference type="Proteomes" id="UP000070700">
    <property type="component" value="Unassembled WGS sequence"/>
</dbReference>
<dbReference type="KEGG" id="psco:LY89DRAFT_790099"/>
<dbReference type="PANTHER" id="PTHR33112:SF10">
    <property type="entry name" value="TOL"/>
    <property type="match status" value="1"/>
</dbReference>
<feature type="domain" description="Heterokaryon incompatibility" evidence="1">
    <location>
        <begin position="285"/>
        <end position="475"/>
    </location>
</feature>
<dbReference type="OrthoDB" id="5362512at2759"/>
<evidence type="ECO:0000313" key="3">
    <source>
        <dbReference type="Proteomes" id="UP000070700"/>
    </source>
</evidence>
<evidence type="ECO:0000313" key="2">
    <source>
        <dbReference type="EMBL" id="KUJ07008.1"/>
    </source>
</evidence>
<evidence type="ECO:0000259" key="1">
    <source>
        <dbReference type="Pfam" id="PF06985"/>
    </source>
</evidence>
<dbReference type="InterPro" id="IPR010730">
    <property type="entry name" value="HET"/>
</dbReference>
<dbReference type="InParanoid" id="A0A132B3M7"/>
<dbReference type="RefSeq" id="XP_018061363.1">
    <property type="nucleotide sequence ID" value="XM_018223333.1"/>
</dbReference>
<protein>
    <submittedName>
        <fullName evidence="2">HET-domain-containing protein</fullName>
    </submittedName>
</protein>
<name>A0A132B3M7_MOLSC</name>
<dbReference type="Pfam" id="PF06985">
    <property type="entry name" value="HET"/>
    <property type="match status" value="1"/>
</dbReference>
<dbReference type="EMBL" id="KQ947442">
    <property type="protein sequence ID" value="KUJ07008.1"/>
    <property type="molecule type" value="Genomic_DNA"/>
</dbReference>
<dbReference type="GeneID" id="28833059"/>
<proteinExistence type="predicted"/>
<sequence length="816" mass="94684">MIDLLYFSYPAFQGNHQSCHLICTFVVYTHYCSLVNIDSFAMICTVCYDMLRGHSNIQWRGTFQYLYFCHHSNIQQLRESAHRSCSICRILLIELLRIEDKKKKPVPQNMWSEIYIYIRKLSWNAWFGRGQSVSEEQLNLIEAYLSEHYVAGHDGIYRLDFELVDKTKIGTFVLQRLDCISETSERGESSTPQRIEPLTLDSLYTPSTTRTSADSVLTLAREWIEKCSREHDACPLKEDFDSWYPSRLLDLGEATESNSRVDFDHVRLISTEEVLRNGPTKDCYYVTLSHCWGKAHFTTLTVDKLASFHEGIKIEILPRTFQDAIFVARRLSSKIRYIWIDSLCIMQGSIPEAYEDWLRESAQMYQIYRYSYCNLSATAAVDSSVGLFFQREPRDLWETDINLNVEGVIRESLAVSLRTNQALTAQLGATVPESNPEIQRQETPRIERCRILDVSFWTRYVEDAPVNTRGWVFQERLMAPRVLHFCQNQIAFECRHHYAAESCWTGLHNFRMQGGDIVQRDKFKSLIPHRDNGSLGNLESDNPFLDPTSQIDIYRRWKRVVEVYSKMRLTNPKDKLIALAGVAQMTFDENHDFYVAGMWRTYLESQLLWFVDAVYEDGRFYYRSERPKFYRAPTFSWAAVDVPHGINYGEITDHDLLISVVEVDISPDSENFKFGPVKSGYLTVRGVVNKVELAEIPMNGYVRYAWHLVTKTDTRTVMHRNVYLDSPASDINILGRNGRVHCLAARKDTSGYLICLLLQLETEGNMETGSYKRIGLAKIPSYEEGQERMLEFSDEDEPIPYGNWDANCQKHTIRIV</sequence>
<organism evidence="2 3">
    <name type="scientific">Mollisia scopiformis</name>
    <name type="common">Conifer needle endophyte fungus</name>
    <name type="synonym">Phialocephala scopiformis</name>
    <dbReference type="NCBI Taxonomy" id="149040"/>
    <lineage>
        <taxon>Eukaryota</taxon>
        <taxon>Fungi</taxon>
        <taxon>Dikarya</taxon>
        <taxon>Ascomycota</taxon>
        <taxon>Pezizomycotina</taxon>
        <taxon>Leotiomycetes</taxon>
        <taxon>Helotiales</taxon>
        <taxon>Mollisiaceae</taxon>
        <taxon>Mollisia</taxon>
    </lineage>
</organism>
<dbReference type="AlphaFoldDB" id="A0A132B3M7"/>
<dbReference type="PANTHER" id="PTHR33112">
    <property type="entry name" value="DOMAIN PROTEIN, PUTATIVE-RELATED"/>
    <property type="match status" value="1"/>
</dbReference>